<gene>
    <name evidence="2" type="ORF">H8E41_00890</name>
</gene>
<protein>
    <submittedName>
        <fullName evidence="2">TIGR03960 family B12-binding radical SAM protein</fullName>
    </submittedName>
</protein>
<dbReference type="Pfam" id="PF10105">
    <property type="entry name" value="DUF2344"/>
    <property type="match status" value="1"/>
</dbReference>
<dbReference type="EMBL" id="JACNJZ010000032">
    <property type="protein sequence ID" value="MBC8316429.1"/>
    <property type="molecule type" value="Genomic_DNA"/>
</dbReference>
<evidence type="ECO:0000313" key="2">
    <source>
        <dbReference type="EMBL" id="MBC8316429.1"/>
    </source>
</evidence>
<dbReference type="InterPro" id="IPR023862">
    <property type="entry name" value="CHP03960_rSAM"/>
</dbReference>
<sequence length="839" mass="95078">MTPDQLLPLVRRPSRYSGNEFNIIIKEWDSVKLRIALAFPDLYEIGMSHQGLQILYHLVNERQDLLAERVYAPDVDMEELLRSEKVPLFSLESRHSIIDFDILGITLPYELCYTNILTILDRAGIAFYATKRDENAPLVIGGGPCAFHPEPVAEFFDAILLGDGEEALLELADCLIEAKNKKLSRNETVRSLASVEGVYVPQLYNPLYTPDGDFAGVESLHGASPSVRRRVLPDLDSVLSHSPLVPLNKIVHDRMGIEVARGCTRGCRFCQAGIIYRPVREKSPQTILESAKKGIDETGFEELALLSLSTGDYSCMGPLLKDLMDMFSRERVSVSMPSMRVGTLTSDIMNQIKRVRKTGFTVAPEAGTERLRRVINKGITEEDLLDTCRSAFELGWKLIKFYFMFGLPTETWEDIEAIPELARRALHVLPGGGRRITVSAGTFVPKPHTPFQWEPQLSIEEGFERIDFLKSKLGSKQLQLRWSDPRMSFLEGVMSRGDRKLSQLIIAAWKMGARLDGWSEHFRIDTWKQAAEKTGVDLAHYLRRREFSEPLPWAHLDAGVDSDFFVKEYEKGLDEKYTPDCRYHGCQKCGLCDFKKIKPVVFQDAEWEHFKTESLSEETVVPASHYYYRLEYNRLNRARFLGHLELIQVFFRAFRRAGLPLHFSQGYNPSPKVSFSPALPLGTESLAEFLFVDLYSPLSEVESGMIEMNRQLPAGLSVTNVLQCDKIFMPQRTENIYLVDIQGEVDLQVLDGFMAGESCVVSVLRKNKMRKIDARKEVSFIGLEPDGRIRLVMISEAGKVSLKPLEILTAVFSLSKEQVLQTRIIKIESLPLENSVDAS</sequence>
<dbReference type="CDD" id="cd01335">
    <property type="entry name" value="Radical_SAM"/>
    <property type="match status" value="1"/>
</dbReference>
<dbReference type="SUPFAM" id="SSF102114">
    <property type="entry name" value="Radical SAM enzymes"/>
    <property type="match status" value="1"/>
</dbReference>
<feature type="domain" description="Radical SAM core" evidence="1">
    <location>
        <begin position="249"/>
        <end position="481"/>
    </location>
</feature>
<dbReference type="InterPro" id="IPR018768">
    <property type="entry name" value="DUF2344"/>
</dbReference>
<dbReference type="InterPro" id="IPR006638">
    <property type="entry name" value="Elp3/MiaA/NifB-like_rSAM"/>
</dbReference>
<dbReference type="NCBIfam" id="TIGR03960">
    <property type="entry name" value="rSAM_fuse_unch"/>
    <property type="match status" value="1"/>
</dbReference>
<dbReference type="AlphaFoldDB" id="A0A8J6TAI1"/>
<evidence type="ECO:0000259" key="1">
    <source>
        <dbReference type="PROSITE" id="PS51918"/>
    </source>
</evidence>
<comment type="caution">
    <text evidence="2">The sequence shown here is derived from an EMBL/GenBank/DDBJ whole genome shotgun (WGS) entry which is preliminary data.</text>
</comment>
<evidence type="ECO:0000313" key="3">
    <source>
        <dbReference type="Proteomes" id="UP000614424"/>
    </source>
</evidence>
<dbReference type="GO" id="GO:0003824">
    <property type="term" value="F:catalytic activity"/>
    <property type="evidence" value="ECO:0007669"/>
    <property type="project" value="InterPro"/>
</dbReference>
<dbReference type="GO" id="GO:0051536">
    <property type="term" value="F:iron-sulfur cluster binding"/>
    <property type="evidence" value="ECO:0007669"/>
    <property type="project" value="InterPro"/>
</dbReference>
<organism evidence="2 3">
    <name type="scientific">Candidatus Desulfobia pelagia</name>
    <dbReference type="NCBI Taxonomy" id="2841692"/>
    <lineage>
        <taxon>Bacteria</taxon>
        <taxon>Pseudomonadati</taxon>
        <taxon>Thermodesulfobacteriota</taxon>
        <taxon>Desulfobulbia</taxon>
        <taxon>Desulfobulbales</taxon>
        <taxon>Desulfobulbaceae</taxon>
        <taxon>Candidatus Desulfobia</taxon>
    </lineage>
</organism>
<dbReference type="Pfam" id="PF04055">
    <property type="entry name" value="Radical_SAM"/>
    <property type="match status" value="1"/>
</dbReference>
<dbReference type="PANTHER" id="PTHR42731:SF1">
    <property type="entry name" value="RADICAL SAM DOMAIN PROTEIN"/>
    <property type="match status" value="1"/>
</dbReference>
<dbReference type="Gene3D" id="3.80.30.20">
    <property type="entry name" value="tm_1862 like domain"/>
    <property type="match status" value="1"/>
</dbReference>
<dbReference type="InterPro" id="IPR007197">
    <property type="entry name" value="rSAM"/>
</dbReference>
<dbReference type="InterPro" id="IPR058240">
    <property type="entry name" value="rSAM_sf"/>
</dbReference>
<dbReference type="Pfam" id="PF19864">
    <property type="entry name" value="Radical_SAM_N2"/>
    <property type="match status" value="1"/>
</dbReference>
<dbReference type="Gene3D" id="3.40.50.280">
    <property type="entry name" value="Cobalamin-binding domain"/>
    <property type="match status" value="1"/>
</dbReference>
<accession>A0A8J6TAI1</accession>
<dbReference type="InterPro" id="IPR045784">
    <property type="entry name" value="Radical_SAM_N2"/>
</dbReference>
<dbReference type="PROSITE" id="PS51918">
    <property type="entry name" value="RADICAL_SAM"/>
    <property type="match status" value="1"/>
</dbReference>
<dbReference type="Proteomes" id="UP000614424">
    <property type="component" value="Unassembled WGS sequence"/>
</dbReference>
<proteinExistence type="predicted"/>
<dbReference type="InterPro" id="IPR023404">
    <property type="entry name" value="rSAM_horseshoe"/>
</dbReference>
<dbReference type="SMART" id="SM00729">
    <property type="entry name" value="Elp3"/>
    <property type="match status" value="1"/>
</dbReference>
<reference evidence="2 3" key="1">
    <citation type="submission" date="2020-08" db="EMBL/GenBank/DDBJ databases">
        <title>Bridging the membrane lipid divide: bacteria of the FCB group superphylum have the potential to synthesize archaeal ether lipids.</title>
        <authorList>
            <person name="Villanueva L."/>
            <person name="Von Meijenfeldt F.A.B."/>
            <person name="Westbye A.B."/>
            <person name="Yadav S."/>
            <person name="Hopmans E.C."/>
            <person name="Dutilh B.E."/>
            <person name="Sinninghe Damste J.S."/>
        </authorList>
    </citation>
    <scope>NUCLEOTIDE SEQUENCE [LARGE SCALE GENOMIC DNA]</scope>
    <source>
        <strain evidence="2">NIOZ-UU47</strain>
    </source>
</reference>
<dbReference type="SFLD" id="SFLDG01082">
    <property type="entry name" value="B12-binding_domain_containing"/>
    <property type="match status" value="1"/>
</dbReference>
<name>A0A8J6TAI1_9BACT</name>
<dbReference type="NCBIfam" id="TIGR03936">
    <property type="entry name" value="sam_1_link_chp"/>
    <property type="match status" value="1"/>
</dbReference>
<dbReference type="SFLD" id="SFLDS00029">
    <property type="entry name" value="Radical_SAM"/>
    <property type="match status" value="1"/>
</dbReference>
<dbReference type="PANTHER" id="PTHR42731">
    <property type="entry name" value="SLL1084 PROTEIN"/>
    <property type="match status" value="1"/>
</dbReference>